<name>A0A7X0F9Y7_9HYPH</name>
<feature type="chain" id="PRO_5031020487" description="DUF2946 domain-containing protein" evidence="1">
    <location>
        <begin position="23"/>
        <end position="126"/>
    </location>
</feature>
<evidence type="ECO:0000313" key="3">
    <source>
        <dbReference type="Proteomes" id="UP000536262"/>
    </source>
</evidence>
<evidence type="ECO:0008006" key="4">
    <source>
        <dbReference type="Google" id="ProtNLM"/>
    </source>
</evidence>
<protein>
    <recommendedName>
        <fullName evidence="4">DUF2946 domain-containing protein</fullName>
    </recommendedName>
</protein>
<dbReference type="Pfam" id="PF11162">
    <property type="entry name" value="DUF2946"/>
    <property type="match status" value="1"/>
</dbReference>
<sequence length="126" mass="12990">MRMVALWAMLLPFVLSSFVAQGFMPARGADGVITMVICTGNGMVEMAFDAVTMDPVDETASGNGEKSASAYCALAAVKPAAALTLPIAFALPVPPASAVKYSRREAVLEYAAATGLPHATGPPYPV</sequence>
<feature type="signal peptide" evidence="1">
    <location>
        <begin position="1"/>
        <end position="22"/>
    </location>
</feature>
<gene>
    <name evidence="2" type="ORF">GGR00_003631</name>
</gene>
<keyword evidence="1" id="KW-0732">Signal</keyword>
<dbReference type="InterPro" id="IPR021333">
    <property type="entry name" value="DUF2946"/>
</dbReference>
<proteinExistence type="predicted"/>
<dbReference type="AlphaFoldDB" id="A0A7X0F9Y7"/>
<accession>A0A7X0F9Y7</accession>
<evidence type="ECO:0000313" key="2">
    <source>
        <dbReference type="EMBL" id="MBB6355826.1"/>
    </source>
</evidence>
<reference evidence="2 3" key="1">
    <citation type="submission" date="2020-08" db="EMBL/GenBank/DDBJ databases">
        <title>Genomic Encyclopedia of Type Strains, Phase IV (KMG-IV): sequencing the most valuable type-strain genomes for metagenomic binning, comparative biology and taxonomic classification.</title>
        <authorList>
            <person name="Goeker M."/>
        </authorList>
    </citation>
    <scope>NUCLEOTIDE SEQUENCE [LARGE SCALE GENOMIC DNA]</scope>
    <source>
        <strain evidence="2 3">DSM 7051</strain>
    </source>
</reference>
<dbReference type="Proteomes" id="UP000536262">
    <property type="component" value="Unassembled WGS sequence"/>
</dbReference>
<evidence type="ECO:0000256" key="1">
    <source>
        <dbReference type="SAM" id="SignalP"/>
    </source>
</evidence>
<comment type="caution">
    <text evidence="2">The sequence shown here is derived from an EMBL/GenBank/DDBJ whole genome shotgun (WGS) entry which is preliminary data.</text>
</comment>
<dbReference type="EMBL" id="JACHOU010000009">
    <property type="protein sequence ID" value="MBB6355826.1"/>
    <property type="molecule type" value="Genomic_DNA"/>
</dbReference>
<organism evidence="2 3">
    <name type="scientific">Aminobacter aganoensis</name>
    <dbReference type="NCBI Taxonomy" id="83264"/>
    <lineage>
        <taxon>Bacteria</taxon>
        <taxon>Pseudomonadati</taxon>
        <taxon>Pseudomonadota</taxon>
        <taxon>Alphaproteobacteria</taxon>
        <taxon>Hyphomicrobiales</taxon>
        <taxon>Phyllobacteriaceae</taxon>
        <taxon>Aminobacter</taxon>
    </lineage>
</organism>
<keyword evidence="3" id="KW-1185">Reference proteome</keyword>
<dbReference type="RefSeq" id="WP_184700214.1">
    <property type="nucleotide sequence ID" value="NZ_BAABEG010000005.1"/>
</dbReference>